<dbReference type="InterPro" id="IPR000600">
    <property type="entry name" value="ROK"/>
</dbReference>
<protein>
    <submittedName>
        <fullName evidence="2">ROK family protein</fullName>
    </submittedName>
</protein>
<proteinExistence type="inferred from homology"/>
<name>A0A3A4NTP6_ABYX5</name>
<dbReference type="SUPFAM" id="SSF53067">
    <property type="entry name" value="Actin-like ATPase domain"/>
    <property type="match status" value="1"/>
</dbReference>
<dbReference type="PANTHER" id="PTHR18964:SF149">
    <property type="entry name" value="BIFUNCTIONAL UDP-N-ACETYLGLUCOSAMINE 2-EPIMERASE_N-ACETYLMANNOSAMINE KINASE"/>
    <property type="match status" value="1"/>
</dbReference>
<reference evidence="2 3" key="1">
    <citation type="journal article" date="2017" name="ISME J.">
        <title>Energy and carbon metabolisms in a deep terrestrial subsurface fluid microbial community.</title>
        <authorList>
            <person name="Momper L."/>
            <person name="Jungbluth S.P."/>
            <person name="Lee M.D."/>
            <person name="Amend J.P."/>
        </authorList>
    </citation>
    <scope>NUCLEOTIDE SEQUENCE [LARGE SCALE GENOMIC DNA]</scope>
    <source>
        <strain evidence="2">SURF_5</strain>
    </source>
</reference>
<dbReference type="InterPro" id="IPR043129">
    <property type="entry name" value="ATPase_NBD"/>
</dbReference>
<dbReference type="EMBL" id="QZKU01000063">
    <property type="protein sequence ID" value="RJP21915.1"/>
    <property type="molecule type" value="Genomic_DNA"/>
</dbReference>
<evidence type="ECO:0000313" key="2">
    <source>
        <dbReference type="EMBL" id="RJP21915.1"/>
    </source>
</evidence>
<organism evidence="2 3">
    <name type="scientific">Abyssobacteria bacterium (strain SURF_5)</name>
    <dbReference type="NCBI Taxonomy" id="2093360"/>
    <lineage>
        <taxon>Bacteria</taxon>
        <taxon>Pseudomonadati</taxon>
        <taxon>Candidatus Hydrogenedentota</taxon>
        <taxon>Candidatus Abyssobacteria</taxon>
    </lineage>
</organism>
<dbReference type="Proteomes" id="UP000265882">
    <property type="component" value="Unassembled WGS sequence"/>
</dbReference>
<sequence length="323" mass="34076">MKEKRIVALDVGGTKLAAAVFEGRQMLASGRRPTLVEGGPDEVFGRIAMLLYSLLDKTGTRAGDLLCIGAGCGGPLDSETGVIYSPPNLPAWDEYPLKQKLEAQFLAPAFVENDANAAALGEHYFGAGKGYRNIFYITASTGIGSGIILDGKLYRGTNYSAGEFGHIVLARNGPRCNCGGRGCLEALASGTAIARRAQREIRRNSESTLAEIIERGGRITAREVAAAARKGDRLASEIFSDAAEYLGLGITTVIHLLNPELVIIGGGLAQTGSQLFEPVRRVVSQRAQRRLADCAQIVPAQMGVNVGVYGALAVALERTGQAG</sequence>
<evidence type="ECO:0000313" key="3">
    <source>
        <dbReference type="Proteomes" id="UP000265882"/>
    </source>
</evidence>
<dbReference type="CDD" id="cd24068">
    <property type="entry name" value="ASKHA_NBD_ROK_FnNanK-like"/>
    <property type="match status" value="1"/>
</dbReference>
<dbReference type="AlphaFoldDB" id="A0A3A4NTP6"/>
<evidence type="ECO:0000256" key="1">
    <source>
        <dbReference type="ARBA" id="ARBA00006479"/>
    </source>
</evidence>
<comment type="similarity">
    <text evidence="1">Belongs to the ROK (NagC/XylR) family.</text>
</comment>
<gene>
    <name evidence="2" type="ORF">C4520_08950</name>
</gene>
<dbReference type="Gene3D" id="3.30.420.40">
    <property type="match status" value="2"/>
</dbReference>
<comment type="caution">
    <text evidence="2">The sequence shown here is derived from an EMBL/GenBank/DDBJ whole genome shotgun (WGS) entry which is preliminary data.</text>
</comment>
<dbReference type="PANTHER" id="PTHR18964">
    <property type="entry name" value="ROK (REPRESSOR, ORF, KINASE) FAMILY"/>
    <property type="match status" value="1"/>
</dbReference>
<accession>A0A3A4NTP6</accession>
<dbReference type="Pfam" id="PF00480">
    <property type="entry name" value="ROK"/>
    <property type="match status" value="1"/>
</dbReference>